<keyword evidence="4" id="KW-1185">Reference proteome</keyword>
<dbReference type="Proteomes" id="UP000011715">
    <property type="component" value="Unassembled WGS sequence"/>
</dbReference>
<protein>
    <submittedName>
        <fullName evidence="2 3">Uncharacterized protein</fullName>
    </submittedName>
</protein>
<evidence type="ECO:0000256" key="1">
    <source>
        <dbReference type="SAM" id="MobiDB-lite"/>
    </source>
</evidence>
<evidence type="ECO:0000313" key="2">
    <source>
        <dbReference type="EMBL" id="KLU90613.1"/>
    </source>
</evidence>
<dbReference type="VEuPathDB" id="FungiDB:MAPG_10465"/>
<reference evidence="3" key="4">
    <citation type="journal article" date="2015" name="G3 (Bethesda)">
        <title>Genome sequences of three phytopathogenic species of the Magnaporthaceae family of fungi.</title>
        <authorList>
            <person name="Okagaki L.H."/>
            <person name="Nunes C.C."/>
            <person name="Sailsbery J."/>
            <person name="Clay B."/>
            <person name="Brown D."/>
            <person name="John T."/>
            <person name="Oh Y."/>
            <person name="Young N."/>
            <person name="Fitzgerald M."/>
            <person name="Haas B.J."/>
            <person name="Zeng Q."/>
            <person name="Young S."/>
            <person name="Adiconis X."/>
            <person name="Fan L."/>
            <person name="Levin J.Z."/>
            <person name="Mitchell T.K."/>
            <person name="Okubara P.A."/>
            <person name="Farman M.L."/>
            <person name="Kohn L.M."/>
            <person name="Birren B."/>
            <person name="Ma L.-J."/>
            <person name="Dean R.A."/>
        </authorList>
    </citation>
    <scope>NUCLEOTIDE SEQUENCE</scope>
    <source>
        <strain evidence="3">ATCC 64411 / 73-15</strain>
    </source>
</reference>
<reference evidence="3" key="5">
    <citation type="submission" date="2015-06" db="UniProtKB">
        <authorList>
            <consortium name="EnsemblFungi"/>
        </authorList>
    </citation>
    <scope>IDENTIFICATION</scope>
    <source>
        <strain evidence="3">ATCC 64411</strain>
    </source>
</reference>
<evidence type="ECO:0000313" key="4">
    <source>
        <dbReference type="Proteomes" id="UP000011715"/>
    </source>
</evidence>
<sequence>MSINSTTVTNGNGTTNGTTITDEQRRLNYEERAKIQALLERLKERYETRVGICNERVRVYNQLLRDFEQTQVDIAGAMHRFEENNPSETERDRIRTLVDARLREMLANVEEMKVLAEGGKADVEALEVEMEGIIDQLNNVAAALWSDDEDEDGDEGAW</sequence>
<reference evidence="4" key="2">
    <citation type="submission" date="2010-05" db="EMBL/GenBank/DDBJ databases">
        <title>The genome sequence of Magnaporthe poae strain ATCC 64411.</title>
        <authorList>
            <person name="Ma L.-J."/>
            <person name="Dead R."/>
            <person name="Young S."/>
            <person name="Zeng Q."/>
            <person name="Koehrsen M."/>
            <person name="Alvarado L."/>
            <person name="Berlin A."/>
            <person name="Chapman S.B."/>
            <person name="Chen Z."/>
            <person name="Freedman E."/>
            <person name="Gellesch M."/>
            <person name="Goldberg J."/>
            <person name="Griggs A."/>
            <person name="Gujja S."/>
            <person name="Heilman E.R."/>
            <person name="Heiman D."/>
            <person name="Hepburn T."/>
            <person name="Howarth C."/>
            <person name="Jen D."/>
            <person name="Larson L."/>
            <person name="Mehta T."/>
            <person name="Neiman D."/>
            <person name="Pearson M."/>
            <person name="Roberts A."/>
            <person name="Saif S."/>
            <person name="Shea T."/>
            <person name="Shenoy N."/>
            <person name="Sisk P."/>
            <person name="Stolte C."/>
            <person name="Sykes S."/>
            <person name="Walk T."/>
            <person name="White J."/>
            <person name="Yandava C."/>
            <person name="Haas B."/>
            <person name="Nusbaum C."/>
            <person name="Birren B."/>
        </authorList>
    </citation>
    <scope>NUCLEOTIDE SEQUENCE [LARGE SCALE GENOMIC DNA]</scope>
    <source>
        <strain evidence="4">ATCC 64411 / 73-15</strain>
    </source>
</reference>
<name>A0A0C4ECN4_MAGP6</name>
<reference evidence="2" key="1">
    <citation type="submission" date="2010-05" db="EMBL/GenBank/DDBJ databases">
        <title>The Genome Sequence of Magnaporthe poae strain ATCC 64411.</title>
        <authorList>
            <consortium name="The Broad Institute Genome Sequencing Platform"/>
            <consortium name="Broad Institute Genome Sequencing Center for Infectious Disease"/>
            <person name="Ma L.-J."/>
            <person name="Dead R."/>
            <person name="Young S."/>
            <person name="Zeng Q."/>
            <person name="Koehrsen M."/>
            <person name="Alvarado L."/>
            <person name="Berlin A."/>
            <person name="Chapman S.B."/>
            <person name="Chen Z."/>
            <person name="Freedman E."/>
            <person name="Gellesch M."/>
            <person name="Goldberg J."/>
            <person name="Griggs A."/>
            <person name="Gujja S."/>
            <person name="Heilman E.R."/>
            <person name="Heiman D."/>
            <person name="Hepburn T."/>
            <person name="Howarth C."/>
            <person name="Jen D."/>
            <person name="Larson L."/>
            <person name="Mehta T."/>
            <person name="Neiman D."/>
            <person name="Pearson M."/>
            <person name="Roberts A."/>
            <person name="Saif S."/>
            <person name="Shea T."/>
            <person name="Shenoy N."/>
            <person name="Sisk P."/>
            <person name="Stolte C."/>
            <person name="Sykes S."/>
            <person name="Walk T."/>
            <person name="White J."/>
            <person name="Yandava C."/>
            <person name="Haas B."/>
            <person name="Nusbaum C."/>
            <person name="Birren B."/>
        </authorList>
    </citation>
    <scope>NUCLEOTIDE SEQUENCE</scope>
    <source>
        <strain evidence="2">ATCC 64411</strain>
    </source>
</reference>
<accession>A0A0C4ECN4</accession>
<dbReference type="EMBL" id="ADBL01002339">
    <property type="status" value="NOT_ANNOTATED_CDS"/>
    <property type="molecule type" value="Genomic_DNA"/>
</dbReference>
<evidence type="ECO:0000313" key="3">
    <source>
        <dbReference type="EnsemblFungi" id="MAPG_10465T0"/>
    </source>
</evidence>
<organism evidence="3 4">
    <name type="scientific">Magnaporthiopsis poae (strain ATCC 64411 / 73-15)</name>
    <name type="common">Kentucky bluegrass fungus</name>
    <name type="synonym">Magnaporthe poae</name>
    <dbReference type="NCBI Taxonomy" id="644358"/>
    <lineage>
        <taxon>Eukaryota</taxon>
        <taxon>Fungi</taxon>
        <taxon>Dikarya</taxon>
        <taxon>Ascomycota</taxon>
        <taxon>Pezizomycotina</taxon>
        <taxon>Sordariomycetes</taxon>
        <taxon>Sordariomycetidae</taxon>
        <taxon>Magnaporthales</taxon>
        <taxon>Magnaporthaceae</taxon>
        <taxon>Magnaporthiopsis</taxon>
    </lineage>
</organism>
<reference evidence="2" key="3">
    <citation type="submission" date="2011-03" db="EMBL/GenBank/DDBJ databases">
        <title>Annotation of Magnaporthe poae ATCC 64411.</title>
        <authorList>
            <person name="Ma L.-J."/>
            <person name="Dead R."/>
            <person name="Young S.K."/>
            <person name="Zeng Q."/>
            <person name="Gargeya S."/>
            <person name="Fitzgerald M."/>
            <person name="Haas B."/>
            <person name="Abouelleil A."/>
            <person name="Alvarado L."/>
            <person name="Arachchi H.M."/>
            <person name="Berlin A."/>
            <person name="Brown A."/>
            <person name="Chapman S.B."/>
            <person name="Chen Z."/>
            <person name="Dunbar C."/>
            <person name="Freedman E."/>
            <person name="Gearin G."/>
            <person name="Gellesch M."/>
            <person name="Goldberg J."/>
            <person name="Griggs A."/>
            <person name="Gujja S."/>
            <person name="Heiman D."/>
            <person name="Howarth C."/>
            <person name="Larson L."/>
            <person name="Lui A."/>
            <person name="MacDonald P.J.P."/>
            <person name="Mehta T."/>
            <person name="Montmayeur A."/>
            <person name="Murphy C."/>
            <person name="Neiman D."/>
            <person name="Pearson M."/>
            <person name="Priest M."/>
            <person name="Roberts A."/>
            <person name="Saif S."/>
            <person name="Shea T."/>
            <person name="Shenoy N."/>
            <person name="Sisk P."/>
            <person name="Stolte C."/>
            <person name="Sykes S."/>
            <person name="Yandava C."/>
            <person name="Wortman J."/>
            <person name="Nusbaum C."/>
            <person name="Birren B."/>
        </authorList>
    </citation>
    <scope>NUCLEOTIDE SEQUENCE</scope>
    <source>
        <strain evidence="2">ATCC 64411</strain>
    </source>
</reference>
<dbReference type="EMBL" id="GL876975">
    <property type="protein sequence ID" value="KLU90613.1"/>
    <property type="molecule type" value="Genomic_DNA"/>
</dbReference>
<proteinExistence type="predicted"/>
<feature type="compositionally biased region" description="Low complexity" evidence="1">
    <location>
        <begin position="1"/>
        <end position="21"/>
    </location>
</feature>
<gene>
    <name evidence="2" type="ORF">MAPG_10465</name>
</gene>
<dbReference type="AlphaFoldDB" id="A0A0C4ECN4"/>
<feature type="region of interest" description="Disordered" evidence="1">
    <location>
        <begin position="1"/>
        <end position="25"/>
    </location>
</feature>
<dbReference type="EnsemblFungi" id="MAPG_10465T0">
    <property type="protein sequence ID" value="MAPG_10465T0"/>
    <property type="gene ID" value="MAPG_10465"/>
</dbReference>